<dbReference type="OrthoDB" id="3052721at2759"/>
<evidence type="ECO:0000313" key="3">
    <source>
        <dbReference type="Proteomes" id="UP000054166"/>
    </source>
</evidence>
<sequence length="145" mass="16223">MSRRTVSRAILEGGIAAEIQIGHELTQVKAFTGSGDGTSNKHISYDARHVHYKVSGLRCSRFLGLHSSVDQSSEQEVEDWEDILADTLKMFQKSPLGKRSKTFDHVLDLMLKWMGMNTDHCSKAKKTSRLISEKKTIPLSPPTHS</sequence>
<accession>A0A0C3BAN7</accession>
<name>A0A0C3BAN7_PILCF</name>
<proteinExistence type="predicted"/>
<dbReference type="InParanoid" id="A0A0C3BAN7"/>
<keyword evidence="3" id="KW-1185">Reference proteome</keyword>
<dbReference type="AlphaFoldDB" id="A0A0C3BAN7"/>
<gene>
    <name evidence="2" type="ORF">PILCRDRAFT_7289</name>
</gene>
<evidence type="ECO:0000313" key="2">
    <source>
        <dbReference type="EMBL" id="KIM83358.1"/>
    </source>
</evidence>
<protein>
    <submittedName>
        <fullName evidence="2">Uncharacterized protein</fullName>
    </submittedName>
</protein>
<dbReference type="Proteomes" id="UP000054166">
    <property type="component" value="Unassembled WGS sequence"/>
</dbReference>
<dbReference type="EMBL" id="KN832991">
    <property type="protein sequence ID" value="KIM83358.1"/>
    <property type="molecule type" value="Genomic_DNA"/>
</dbReference>
<dbReference type="HOGENOM" id="CLU_1787548_0_0_1"/>
<reference evidence="3" key="2">
    <citation type="submission" date="2015-01" db="EMBL/GenBank/DDBJ databases">
        <title>Evolutionary Origins and Diversification of the Mycorrhizal Mutualists.</title>
        <authorList>
            <consortium name="DOE Joint Genome Institute"/>
            <consortium name="Mycorrhizal Genomics Consortium"/>
            <person name="Kohler A."/>
            <person name="Kuo A."/>
            <person name="Nagy L.G."/>
            <person name="Floudas D."/>
            <person name="Copeland A."/>
            <person name="Barry K.W."/>
            <person name="Cichocki N."/>
            <person name="Veneault-Fourrey C."/>
            <person name="LaButti K."/>
            <person name="Lindquist E.A."/>
            <person name="Lipzen A."/>
            <person name="Lundell T."/>
            <person name="Morin E."/>
            <person name="Murat C."/>
            <person name="Riley R."/>
            <person name="Ohm R."/>
            <person name="Sun H."/>
            <person name="Tunlid A."/>
            <person name="Henrissat B."/>
            <person name="Grigoriev I.V."/>
            <person name="Hibbett D.S."/>
            <person name="Martin F."/>
        </authorList>
    </citation>
    <scope>NUCLEOTIDE SEQUENCE [LARGE SCALE GENOMIC DNA]</scope>
    <source>
        <strain evidence="3">F 1598</strain>
    </source>
</reference>
<organism evidence="2 3">
    <name type="scientific">Piloderma croceum (strain F 1598)</name>
    <dbReference type="NCBI Taxonomy" id="765440"/>
    <lineage>
        <taxon>Eukaryota</taxon>
        <taxon>Fungi</taxon>
        <taxon>Dikarya</taxon>
        <taxon>Basidiomycota</taxon>
        <taxon>Agaricomycotina</taxon>
        <taxon>Agaricomycetes</taxon>
        <taxon>Agaricomycetidae</taxon>
        <taxon>Atheliales</taxon>
        <taxon>Atheliaceae</taxon>
        <taxon>Piloderma</taxon>
    </lineage>
</organism>
<feature type="region of interest" description="Disordered" evidence="1">
    <location>
        <begin position="124"/>
        <end position="145"/>
    </location>
</feature>
<dbReference type="STRING" id="765440.A0A0C3BAN7"/>
<reference evidence="2 3" key="1">
    <citation type="submission" date="2014-04" db="EMBL/GenBank/DDBJ databases">
        <authorList>
            <consortium name="DOE Joint Genome Institute"/>
            <person name="Kuo A."/>
            <person name="Tarkka M."/>
            <person name="Buscot F."/>
            <person name="Kohler A."/>
            <person name="Nagy L.G."/>
            <person name="Floudas D."/>
            <person name="Copeland A."/>
            <person name="Barry K.W."/>
            <person name="Cichocki N."/>
            <person name="Veneault-Fourrey C."/>
            <person name="LaButti K."/>
            <person name="Lindquist E.A."/>
            <person name="Lipzen A."/>
            <person name="Lundell T."/>
            <person name="Morin E."/>
            <person name="Murat C."/>
            <person name="Sun H."/>
            <person name="Tunlid A."/>
            <person name="Henrissat B."/>
            <person name="Grigoriev I.V."/>
            <person name="Hibbett D.S."/>
            <person name="Martin F."/>
            <person name="Nordberg H.P."/>
            <person name="Cantor M.N."/>
            <person name="Hua S.X."/>
        </authorList>
    </citation>
    <scope>NUCLEOTIDE SEQUENCE [LARGE SCALE GENOMIC DNA]</scope>
    <source>
        <strain evidence="2 3">F 1598</strain>
    </source>
</reference>
<evidence type="ECO:0000256" key="1">
    <source>
        <dbReference type="SAM" id="MobiDB-lite"/>
    </source>
</evidence>